<name>C6W2D7_DYAFD</name>
<feature type="domain" description="HPt" evidence="2">
    <location>
        <begin position="15"/>
        <end position="109"/>
    </location>
</feature>
<sequence length="109" mass="12062">MTMNLSLLQNLMGGDDRLVTRFITIFKTQVPQQVASLPQLYENGEWEALSTTLHGLKTQFNYVGLADLAEQMRHLEALVDQGDTSSTGPQLAAFQGTFDHFWATAFPAG</sequence>
<organism evidence="3 4">
    <name type="scientific">Dyadobacter fermentans (strain ATCC 700827 / DSM 18053 / CIP 107007 / KCTC 52180 / NS114)</name>
    <dbReference type="NCBI Taxonomy" id="471854"/>
    <lineage>
        <taxon>Bacteria</taxon>
        <taxon>Pseudomonadati</taxon>
        <taxon>Bacteroidota</taxon>
        <taxon>Cytophagia</taxon>
        <taxon>Cytophagales</taxon>
        <taxon>Spirosomataceae</taxon>
        <taxon>Dyadobacter</taxon>
    </lineage>
</organism>
<dbReference type="Pfam" id="PF01627">
    <property type="entry name" value="Hpt"/>
    <property type="match status" value="1"/>
</dbReference>
<protein>
    <submittedName>
        <fullName evidence="3">Hpt protein</fullName>
    </submittedName>
</protein>
<dbReference type="InterPro" id="IPR008207">
    <property type="entry name" value="Sig_transdc_His_kin_Hpt_dom"/>
</dbReference>
<evidence type="ECO:0000259" key="2">
    <source>
        <dbReference type="PROSITE" id="PS50894"/>
    </source>
</evidence>
<dbReference type="AlphaFoldDB" id="C6W2D7"/>
<keyword evidence="4" id="KW-1185">Reference proteome</keyword>
<dbReference type="GO" id="GO:0000160">
    <property type="term" value="P:phosphorelay signal transduction system"/>
    <property type="evidence" value="ECO:0007669"/>
    <property type="project" value="InterPro"/>
</dbReference>
<dbReference type="InterPro" id="IPR036641">
    <property type="entry name" value="HPT_dom_sf"/>
</dbReference>
<accession>C6W2D7</accession>
<keyword evidence="1" id="KW-0597">Phosphoprotein</keyword>
<dbReference type="eggNOG" id="COG2198">
    <property type="taxonomic scope" value="Bacteria"/>
</dbReference>
<reference evidence="3 4" key="1">
    <citation type="journal article" date="2009" name="Stand. Genomic Sci.">
        <title>Complete genome sequence of Dyadobacter fermentans type strain (NS114).</title>
        <authorList>
            <person name="Lang E."/>
            <person name="Lapidus A."/>
            <person name="Chertkov O."/>
            <person name="Brettin T."/>
            <person name="Detter J.C."/>
            <person name="Han C."/>
            <person name="Copeland A."/>
            <person name="Glavina Del Rio T."/>
            <person name="Nolan M."/>
            <person name="Chen F."/>
            <person name="Lucas S."/>
            <person name="Tice H."/>
            <person name="Cheng J.F."/>
            <person name="Land M."/>
            <person name="Hauser L."/>
            <person name="Chang Y.J."/>
            <person name="Jeffries C.D."/>
            <person name="Kopitz M."/>
            <person name="Bruce D."/>
            <person name="Goodwin L."/>
            <person name="Pitluck S."/>
            <person name="Ovchinnikova G."/>
            <person name="Pati A."/>
            <person name="Ivanova N."/>
            <person name="Mavrommatis K."/>
            <person name="Chen A."/>
            <person name="Palaniappan K."/>
            <person name="Chain P."/>
            <person name="Bristow J."/>
            <person name="Eisen J.A."/>
            <person name="Markowitz V."/>
            <person name="Hugenholtz P."/>
            <person name="Goker M."/>
            <person name="Rohde M."/>
            <person name="Kyrpides N.C."/>
            <person name="Klenk H.P."/>
        </authorList>
    </citation>
    <scope>NUCLEOTIDE SEQUENCE [LARGE SCALE GENOMIC DNA]</scope>
    <source>
        <strain evidence="4">ATCC 700827 / DSM 18053 / CIP 107007 / KCTC 52180 / NS114</strain>
    </source>
</reference>
<dbReference type="SUPFAM" id="SSF47226">
    <property type="entry name" value="Histidine-containing phosphotransfer domain, HPT domain"/>
    <property type="match status" value="1"/>
</dbReference>
<evidence type="ECO:0000313" key="3">
    <source>
        <dbReference type="EMBL" id="ACT92110.1"/>
    </source>
</evidence>
<proteinExistence type="predicted"/>
<dbReference type="GO" id="GO:0004672">
    <property type="term" value="F:protein kinase activity"/>
    <property type="evidence" value="ECO:0007669"/>
    <property type="project" value="UniProtKB-ARBA"/>
</dbReference>
<dbReference type="PROSITE" id="PS50894">
    <property type="entry name" value="HPT"/>
    <property type="match status" value="1"/>
</dbReference>
<evidence type="ECO:0000313" key="4">
    <source>
        <dbReference type="Proteomes" id="UP000002011"/>
    </source>
</evidence>
<dbReference type="OrthoDB" id="980438at2"/>
<dbReference type="Gene3D" id="1.20.120.160">
    <property type="entry name" value="HPT domain"/>
    <property type="match status" value="1"/>
</dbReference>
<dbReference type="HOGENOM" id="CLU_2179670_0_0_10"/>
<evidence type="ECO:0000256" key="1">
    <source>
        <dbReference type="PROSITE-ProRule" id="PRU00110"/>
    </source>
</evidence>
<gene>
    <name evidence="3" type="ordered locus">Dfer_0855</name>
</gene>
<dbReference type="Proteomes" id="UP000002011">
    <property type="component" value="Chromosome"/>
</dbReference>
<dbReference type="EMBL" id="CP001619">
    <property type="protein sequence ID" value="ACT92110.1"/>
    <property type="molecule type" value="Genomic_DNA"/>
</dbReference>
<dbReference type="RefSeq" id="WP_015810367.1">
    <property type="nucleotide sequence ID" value="NC_013037.1"/>
</dbReference>
<dbReference type="STRING" id="471854.Dfer_0855"/>
<dbReference type="KEGG" id="dfe:Dfer_0855"/>
<feature type="modified residue" description="Phosphohistidine" evidence="1">
    <location>
        <position position="54"/>
    </location>
</feature>